<evidence type="ECO:0000313" key="3">
    <source>
        <dbReference type="Proteomes" id="UP001221328"/>
    </source>
</evidence>
<dbReference type="InterPro" id="IPR032710">
    <property type="entry name" value="NTF2-like_dom_sf"/>
</dbReference>
<evidence type="ECO:0000259" key="1">
    <source>
        <dbReference type="Pfam" id="PF14534"/>
    </source>
</evidence>
<dbReference type="SUPFAM" id="SSF54427">
    <property type="entry name" value="NTF2-like"/>
    <property type="match status" value="1"/>
</dbReference>
<dbReference type="InterPro" id="IPR027843">
    <property type="entry name" value="DUF4440"/>
</dbReference>
<reference evidence="2 3" key="1">
    <citation type="journal article" date="2015" name="Int. J. Syst. Evol. Microbiol.">
        <title>Streptomyces gilvifuscus sp. nov., an actinomycete that produces antibacterial compounds isolated from soil.</title>
        <authorList>
            <person name="Nguyen T.M."/>
            <person name="Kim J."/>
        </authorList>
    </citation>
    <scope>NUCLEOTIDE SEQUENCE [LARGE SCALE GENOMIC DNA]</scope>
    <source>
        <strain evidence="2 3">T113</strain>
    </source>
</reference>
<protein>
    <submittedName>
        <fullName evidence="2">DUF4440 domain-containing protein</fullName>
    </submittedName>
</protein>
<sequence>MIGTYGSPEGQAAIAAAKDGELRLHDPAVRASAVGVRLFDPEFVEIGASGRRWTYEEMVAALPTLHGGVDGPRIEVCDMRGVLLAPDLVHLTYESVIAGRRARRSSLWRKGEGDTGWRLYYHQGTPVPDN</sequence>
<accession>A0ABT5FZY2</accession>
<dbReference type="Proteomes" id="UP001221328">
    <property type="component" value="Unassembled WGS sequence"/>
</dbReference>
<evidence type="ECO:0000313" key="2">
    <source>
        <dbReference type="EMBL" id="MDC2958083.1"/>
    </source>
</evidence>
<dbReference type="RefSeq" id="WP_272176997.1">
    <property type="nucleotide sequence ID" value="NZ_JAQOSK010000011.1"/>
</dbReference>
<comment type="caution">
    <text evidence="2">The sequence shown here is derived from an EMBL/GenBank/DDBJ whole genome shotgun (WGS) entry which is preliminary data.</text>
</comment>
<name>A0ABT5FZY2_9ACTN</name>
<keyword evidence="3" id="KW-1185">Reference proteome</keyword>
<dbReference type="Pfam" id="PF14534">
    <property type="entry name" value="DUF4440"/>
    <property type="match status" value="1"/>
</dbReference>
<dbReference type="EMBL" id="JAQOSK010000011">
    <property type="protein sequence ID" value="MDC2958083.1"/>
    <property type="molecule type" value="Genomic_DNA"/>
</dbReference>
<proteinExistence type="predicted"/>
<dbReference type="Gene3D" id="3.10.450.50">
    <property type="match status" value="1"/>
</dbReference>
<organism evidence="2 3">
    <name type="scientific">Streptomyces gilvifuscus</name>
    <dbReference type="NCBI Taxonomy" id="1550617"/>
    <lineage>
        <taxon>Bacteria</taxon>
        <taxon>Bacillati</taxon>
        <taxon>Actinomycetota</taxon>
        <taxon>Actinomycetes</taxon>
        <taxon>Kitasatosporales</taxon>
        <taxon>Streptomycetaceae</taxon>
        <taxon>Streptomyces</taxon>
    </lineage>
</organism>
<feature type="domain" description="DUF4440" evidence="1">
    <location>
        <begin position="37"/>
        <end position="119"/>
    </location>
</feature>
<gene>
    <name evidence="2" type="ORF">PO587_26890</name>
</gene>